<comment type="similarity">
    <text evidence="8">Belongs to the binding-protein-dependent transport system permease family.</text>
</comment>
<evidence type="ECO:0000256" key="5">
    <source>
        <dbReference type="ARBA" id="ARBA00022692"/>
    </source>
</evidence>
<keyword evidence="3" id="KW-1003">Cell membrane</keyword>
<gene>
    <name evidence="10" type="ORF">GHC57_00470</name>
</gene>
<feature type="domain" description="ABC transmembrane type-1" evidence="9">
    <location>
        <begin position="53"/>
        <end position="268"/>
    </location>
</feature>
<dbReference type="OrthoDB" id="7852521at2"/>
<feature type="transmembrane region" description="Helical" evidence="8">
    <location>
        <begin position="560"/>
        <end position="580"/>
    </location>
</feature>
<dbReference type="RefSeq" id="WP_153340002.1">
    <property type="nucleotide sequence ID" value="NZ_WIVE01000001.1"/>
</dbReference>
<reference evidence="10 11" key="1">
    <citation type="submission" date="2019-10" db="EMBL/GenBank/DDBJ databases">
        <title>Draft whole-genome sequence of the purple nonsulfur photosynthetic bacterium Roseospira navarrensis DSM 15114.</title>
        <authorList>
            <person name="Kyndt J.A."/>
            <person name="Meyer T.E."/>
        </authorList>
    </citation>
    <scope>NUCLEOTIDE SEQUENCE [LARGE SCALE GENOMIC DNA]</scope>
    <source>
        <strain evidence="10 11">DSM 15114</strain>
    </source>
</reference>
<dbReference type="AlphaFoldDB" id="A0A7X1ZAR0"/>
<comment type="caution">
    <text evidence="10">The sequence shown here is derived from an EMBL/GenBank/DDBJ whole genome shotgun (WGS) entry which is preliminary data.</text>
</comment>
<feature type="transmembrane region" description="Helical" evidence="8">
    <location>
        <begin position="94"/>
        <end position="115"/>
    </location>
</feature>
<feature type="transmembrane region" description="Helical" evidence="8">
    <location>
        <begin position="454"/>
        <end position="474"/>
    </location>
</feature>
<evidence type="ECO:0000256" key="7">
    <source>
        <dbReference type="ARBA" id="ARBA00023136"/>
    </source>
</evidence>
<keyword evidence="2 8" id="KW-0813">Transport</keyword>
<evidence type="ECO:0000256" key="6">
    <source>
        <dbReference type="ARBA" id="ARBA00022989"/>
    </source>
</evidence>
<evidence type="ECO:0000256" key="4">
    <source>
        <dbReference type="ARBA" id="ARBA00022519"/>
    </source>
</evidence>
<organism evidence="10 11">
    <name type="scientific">Roseospira navarrensis</name>
    <dbReference type="NCBI Taxonomy" id="140058"/>
    <lineage>
        <taxon>Bacteria</taxon>
        <taxon>Pseudomonadati</taxon>
        <taxon>Pseudomonadota</taxon>
        <taxon>Alphaproteobacteria</taxon>
        <taxon>Rhodospirillales</taxon>
        <taxon>Rhodospirillaceae</taxon>
        <taxon>Roseospira</taxon>
    </lineage>
</organism>
<keyword evidence="6 8" id="KW-1133">Transmembrane helix</keyword>
<name>A0A7X1ZAR0_9PROT</name>
<evidence type="ECO:0000256" key="1">
    <source>
        <dbReference type="ARBA" id="ARBA00004429"/>
    </source>
</evidence>
<dbReference type="Proteomes" id="UP000434582">
    <property type="component" value="Unassembled WGS sequence"/>
</dbReference>
<keyword evidence="11" id="KW-1185">Reference proteome</keyword>
<evidence type="ECO:0000256" key="3">
    <source>
        <dbReference type="ARBA" id="ARBA00022475"/>
    </source>
</evidence>
<feature type="transmembrane region" description="Helical" evidence="8">
    <location>
        <begin position="332"/>
        <end position="364"/>
    </location>
</feature>
<evidence type="ECO:0000259" key="9">
    <source>
        <dbReference type="PROSITE" id="PS50928"/>
    </source>
</evidence>
<dbReference type="Gene3D" id="1.10.3720.10">
    <property type="entry name" value="MetI-like"/>
    <property type="match status" value="2"/>
</dbReference>
<dbReference type="GO" id="GO:0055085">
    <property type="term" value="P:transmembrane transport"/>
    <property type="evidence" value="ECO:0007669"/>
    <property type="project" value="InterPro"/>
</dbReference>
<feature type="transmembrane region" description="Helical" evidence="8">
    <location>
        <begin position="506"/>
        <end position="527"/>
    </location>
</feature>
<protein>
    <submittedName>
        <fullName evidence="10">ABC transporter permease</fullName>
    </submittedName>
</protein>
<evidence type="ECO:0000256" key="2">
    <source>
        <dbReference type="ARBA" id="ARBA00022448"/>
    </source>
</evidence>
<dbReference type="InterPro" id="IPR000515">
    <property type="entry name" value="MetI-like"/>
</dbReference>
<keyword evidence="5 8" id="KW-0812">Transmembrane</keyword>
<keyword evidence="4" id="KW-0997">Cell inner membrane</keyword>
<feature type="domain" description="ABC transmembrane type-1" evidence="9">
    <location>
        <begin position="386"/>
        <end position="579"/>
    </location>
</feature>
<feature type="transmembrane region" description="Helical" evidence="8">
    <location>
        <begin position="384"/>
        <end position="405"/>
    </location>
</feature>
<proteinExistence type="inferred from homology"/>
<keyword evidence="7 8" id="KW-0472">Membrane</keyword>
<feature type="transmembrane region" description="Helical" evidence="8">
    <location>
        <begin position="62"/>
        <end position="82"/>
    </location>
</feature>
<dbReference type="GO" id="GO:0005886">
    <property type="term" value="C:plasma membrane"/>
    <property type="evidence" value="ECO:0007669"/>
    <property type="project" value="UniProtKB-SubCell"/>
</dbReference>
<dbReference type="PROSITE" id="PS50928">
    <property type="entry name" value="ABC_TM1"/>
    <property type="match status" value="2"/>
</dbReference>
<feature type="transmembrane region" description="Helical" evidence="8">
    <location>
        <begin position="252"/>
        <end position="272"/>
    </location>
</feature>
<accession>A0A7X1ZAR0</accession>
<evidence type="ECO:0000256" key="8">
    <source>
        <dbReference type="RuleBase" id="RU363032"/>
    </source>
</evidence>
<dbReference type="EMBL" id="WIVE01000001">
    <property type="protein sequence ID" value="MQX34983.1"/>
    <property type="molecule type" value="Genomic_DNA"/>
</dbReference>
<feature type="transmembrane region" description="Helical" evidence="8">
    <location>
        <begin position="205"/>
        <end position="225"/>
    </location>
</feature>
<feature type="transmembrane region" description="Helical" evidence="8">
    <location>
        <begin position="426"/>
        <end position="448"/>
    </location>
</feature>
<dbReference type="PANTHER" id="PTHR43357:SF4">
    <property type="entry name" value="INNER MEMBRANE ABC TRANSPORTER PERMEASE PROTEIN YDCV"/>
    <property type="match status" value="1"/>
</dbReference>
<feature type="transmembrane region" description="Helical" evidence="8">
    <location>
        <begin position="144"/>
        <end position="168"/>
    </location>
</feature>
<evidence type="ECO:0000313" key="10">
    <source>
        <dbReference type="EMBL" id="MQX34983.1"/>
    </source>
</evidence>
<dbReference type="Pfam" id="PF00528">
    <property type="entry name" value="BPD_transp_1"/>
    <property type="match status" value="1"/>
</dbReference>
<evidence type="ECO:0000313" key="11">
    <source>
        <dbReference type="Proteomes" id="UP000434582"/>
    </source>
</evidence>
<dbReference type="PANTHER" id="PTHR43357">
    <property type="entry name" value="INNER MEMBRANE ABC TRANSPORTER PERMEASE PROTEIN YDCV"/>
    <property type="match status" value="1"/>
</dbReference>
<comment type="subcellular location">
    <subcellularLocation>
        <location evidence="1">Cell inner membrane</location>
        <topology evidence="1">Multi-pass membrane protein</topology>
    </subcellularLocation>
    <subcellularLocation>
        <location evidence="8">Cell membrane</location>
        <topology evidence="8">Multi-pass membrane protein</topology>
    </subcellularLocation>
</comment>
<sequence>MLRVFPPLTLCLFLLPVAAGLLGTALPAFGIMPGGGGAAGLAPWRDLWATPGLGRSVALSLGIGLGSAALSLGLALLIAAGAQGTRLMTWSRRALAPLLAVPHVAVALGLAFLLAPSGWLVRLVSPWATGWTLPPDLATAPDPWGLGAALALTVKETPYLLLMLLAALAQVRADRAVTVARSLGHGPLAAWGRAVLPRVTPLIRLPVYAVLAYSLSVVDVALVLAPGTPGPLAVEVVRWLGDPDPAVRMKGAAGALLLTALVAGVIVAWRLAEIALGRLARGWLTAGPRLGGRGALKGPERACRPVRNRFRAGVQPPPGTTVVRADRVRWRLALAAALPVVLVVTLAVAGMALWSVAAAWFWPAPWPSALTLETWARHLAGSPWPLWTTVTVALAATGLALALALGSLEHERARGLTPGRASEWMLYAPLLVPQAGFLFGVQALAALARLDGTWLAVVWGHLLFVLPYVFLALADPHRRLDPRWRRTAHGLGAGRWRVLLRVVLPLLLRPLLFAAAIGFAVSVAQYLPTLFLGAGRHPTLTTEAVALSAGGDRRLIGVHVFLQSALPLLVFALALALPAWRFRHRRGLRAGEVGA</sequence>
<dbReference type="SUPFAM" id="SSF161098">
    <property type="entry name" value="MetI-like"/>
    <property type="match status" value="2"/>
</dbReference>
<dbReference type="InterPro" id="IPR035906">
    <property type="entry name" value="MetI-like_sf"/>
</dbReference>